<name>A0A6G1J0V2_9PLEO</name>
<dbReference type="FunFam" id="3.40.50.720:FF:000084">
    <property type="entry name" value="Short-chain dehydrogenase reductase"/>
    <property type="match status" value="1"/>
</dbReference>
<dbReference type="PANTHER" id="PTHR42760:SF121">
    <property type="entry name" value="3-OXOACYL-(ACYL-CARRIER-PROTEIN) REDUCTASE"/>
    <property type="match status" value="1"/>
</dbReference>
<dbReference type="PRINTS" id="PR00081">
    <property type="entry name" value="GDHRDH"/>
</dbReference>
<dbReference type="SUPFAM" id="SSF51735">
    <property type="entry name" value="NAD(P)-binding Rossmann-fold domains"/>
    <property type="match status" value="1"/>
</dbReference>
<dbReference type="PROSITE" id="PS00061">
    <property type="entry name" value="ADH_SHORT"/>
    <property type="match status" value="1"/>
</dbReference>
<sequence length="300" mass="32402">MAFRLPARTLWQASPKLAFLPRATSQAPRWVRRYALPSLDHQNRTAIVTGSSRGIGKAIALRLAQDGYDICVNDVAANQPGAEEVVKEIKDMGRNAFPYAADVSNLQEVQQMVQASVKELGPLNTMVANAGIAQVKALLDLTEQDLRRMFEVNVFGVYNCYSTAAKQMISQGSGGKILGAASIVAFKPFALLSHYSASKWAVRGLTQAFAMEMATHKITVNAYAPGIVGTAMWDLIDEELGKTTGAKKGDTIKKYTNELIALGRTSVPEDVSSTVSFLCGKDSDYMTGQTIVIDGGIIFT</sequence>
<dbReference type="AlphaFoldDB" id="A0A6G1J0V2"/>
<dbReference type="InterPro" id="IPR020904">
    <property type="entry name" value="Sc_DH/Rdtase_CS"/>
</dbReference>
<proteinExistence type="inferred from homology"/>
<evidence type="ECO:0000313" key="4">
    <source>
        <dbReference type="EMBL" id="KAF2684134.1"/>
    </source>
</evidence>
<dbReference type="Pfam" id="PF00106">
    <property type="entry name" value="adh_short"/>
    <property type="match status" value="1"/>
</dbReference>
<organism evidence="4 5">
    <name type="scientific">Lentithecium fluviatile CBS 122367</name>
    <dbReference type="NCBI Taxonomy" id="1168545"/>
    <lineage>
        <taxon>Eukaryota</taxon>
        <taxon>Fungi</taxon>
        <taxon>Dikarya</taxon>
        <taxon>Ascomycota</taxon>
        <taxon>Pezizomycotina</taxon>
        <taxon>Dothideomycetes</taxon>
        <taxon>Pleosporomycetidae</taxon>
        <taxon>Pleosporales</taxon>
        <taxon>Massarineae</taxon>
        <taxon>Lentitheciaceae</taxon>
        <taxon>Lentithecium</taxon>
    </lineage>
</organism>
<evidence type="ECO:0000256" key="1">
    <source>
        <dbReference type="ARBA" id="ARBA00006484"/>
    </source>
</evidence>
<dbReference type="Proteomes" id="UP000799291">
    <property type="component" value="Unassembled WGS sequence"/>
</dbReference>
<keyword evidence="5" id="KW-1185">Reference proteome</keyword>
<dbReference type="GO" id="GO:0048038">
    <property type="term" value="F:quinone binding"/>
    <property type="evidence" value="ECO:0007669"/>
    <property type="project" value="TreeGrafter"/>
</dbReference>
<dbReference type="GO" id="GO:0016616">
    <property type="term" value="F:oxidoreductase activity, acting on the CH-OH group of donors, NAD or NADP as acceptor"/>
    <property type="evidence" value="ECO:0007669"/>
    <property type="project" value="TreeGrafter"/>
</dbReference>
<dbReference type="PRINTS" id="PR00080">
    <property type="entry name" value="SDRFAMILY"/>
</dbReference>
<dbReference type="InterPro" id="IPR002347">
    <property type="entry name" value="SDR_fam"/>
</dbReference>
<evidence type="ECO:0000256" key="2">
    <source>
        <dbReference type="ARBA" id="ARBA00022857"/>
    </source>
</evidence>
<dbReference type="Gene3D" id="3.40.50.720">
    <property type="entry name" value="NAD(P)-binding Rossmann-like Domain"/>
    <property type="match status" value="1"/>
</dbReference>
<protein>
    <submittedName>
        <fullName evidence="4">Acetoin dehydrogenase-like protein</fullName>
    </submittedName>
</protein>
<evidence type="ECO:0000256" key="3">
    <source>
        <dbReference type="RuleBase" id="RU000363"/>
    </source>
</evidence>
<reference evidence="4" key="1">
    <citation type="journal article" date="2020" name="Stud. Mycol.">
        <title>101 Dothideomycetes genomes: a test case for predicting lifestyles and emergence of pathogens.</title>
        <authorList>
            <person name="Haridas S."/>
            <person name="Albert R."/>
            <person name="Binder M."/>
            <person name="Bloem J."/>
            <person name="Labutti K."/>
            <person name="Salamov A."/>
            <person name="Andreopoulos B."/>
            <person name="Baker S."/>
            <person name="Barry K."/>
            <person name="Bills G."/>
            <person name="Bluhm B."/>
            <person name="Cannon C."/>
            <person name="Castanera R."/>
            <person name="Culley D."/>
            <person name="Daum C."/>
            <person name="Ezra D."/>
            <person name="Gonzalez J."/>
            <person name="Henrissat B."/>
            <person name="Kuo A."/>
            <person name="Liang C."/>
            <person name="Lipzen A."/>
            <person name="Lutzoni F."/>
            <person name="Magnuson J."/>
            <person name="Mondo S."/>
            <person name="Nolan M."/>
            <person name="Ohm R."/>
            <person name="Pangilinan J."/>
            <person name="Park H.-J."/>
            <person name="Ramirez L."/>
            <person name="Alfaro M."/>
            <person name="Sun H."/>
            <person name="Tritt A."/>
            <person name="Yoshinaga Y."/>
            <person name="Zwiers L.-H."/>
            <person name="Turgeon B."/>
            <person name="Goodwin S."/>
            <person name="Spatafora J."/>
            <person name="Crous P."/>
            <person name="Grigoriev I."/>
        </authorList>
    </citation>
    <scope>NUCLEOTIDE SEQUENCE</scope>
    <source>
        <strain evidence="4">CBS 122367</strain>
    </source>
</reference>
<dbReference type="GO" id="GO:0006633">
    <property type="term" value="P:fatty acid biosynthetic process"/>
    <property type="evidence" value="ECO:0007669"/>
    <property type="project" value="TreeGrafter"/>
</dbReference>
<comment type="similarity">
    <text evidence="1 3">Belongs to the short-chain dehydrogenases/reductases (SDR) family.</text>
</comment>
<evidence type="ECO:0000313" key="5">
    <source>
        <dbReference type="Proteomes" id="UP000799291"/>
    </source>
</evidence>
<keyword evidence="2" id="KW-0521">NADP</keyword>
<gene>
    <name evidence="4" type="ORF">K458DRAFT_477958</name>
</gene>
<dbReference type="EMBL" id="MU005582">
    <property type="protein sequence ID" value="KAF2684134.1"/>
    <property type="molecule type" value="Genomic_DNA"/>
</dbReference>
<dbReference type="OrthoDB" id="498125at2759"/>
<accession>A0A6G1J0V2</accession>
<dbReference type="InterPro" id="IPR036291">
    <property type="entry name" value="NAD(P)-bd_dom_sf"/>
</dbReference>
<dbReference type="PANTHER" id="PTHR42760">
    <property type="entry name" value="SHORT-CHAIN DEHYDROGENASES/REDUCTASES FAMILY MEMBER"/>
    <property type="match status" value="1"/>
</dbReference>